<sequence length="109" mass="12024">MAKKNLFSGTIAVIGERELVMGFRLIGIEDSYMADGEKGVEKVMEIYKTGKHSVIMISQNLRRNMDAKLLSKLESSTKPVVVFVPLPGSEEEESIAQLAKRVLGVDIGR</sequence>
<dbReference type="HAMAP" id="MF_00312">
    <property type="entry name" value="ATP_synth_F_arch"/>
    <property type="match status" value="1"/>
</dbReference>
<dbReference type="KEGG" id="omr:OXIME_001574"/>
<evidence type="ECO:0000256" key="4">
    <source>
        <dbReference type="HAMAP-Rule" id="MF_00312"/>
    </source>
</evidence>
<dbReference type="InterPro" id="IPR036906">
    <property type="entry name" value="ATPase_V1_fsu_sf"/>
</dbReference>
<dbReference type="GO" id="GO:0005524">
    <property type="term" value="F:ATP binding"/>
    <property type="evidence" value="ECO:0007669"/>
    <property type="project" value="UniProtKB-UniRule"/>
</dbReference>
<dbReference type="Proteomes" id="UP001451606">
    <property type="component" value="Chromosome"/>
</dbReference>
<comment type="subcellular location">
    <subcellularLocation>
        <location evidence="4">Cell membrane</location>
        <topology evidence="4">Peripheral membrane protein</topology>
    </subcellularLocation>
</comment>
<evidence type="ECO:0000313" key="6">
    <source>
        <dbReference type="Proteomes" id="UP001451606"/>
    </source>
</evidence>
<proteinExistence type="inferred from homology"/>
<comment type="similarity">
    <text evidence="1 4">Belongs to the V-ATPase F subunit family.</text>
</comment>
<keyword evidence="4" id="KW-0472">Membrane</keyword>
<comment type="subunit">
    <text evidence="4">Has multiple subunits with at least A(3), B(3), C, D, E, F, H, I and proteolipid K(x).</text>
</comment>
<evidence type="ECO:0000256" key="3">
    <source>
        <dbReference type="ARBA" id="ARBA00023065"/>
    </source>
</evidence>
<dbReference type="AlphaFoldDB" id="A0AAX4NJA7"/>
<dbReference type="GO" id="GO:0042777">
    <property type="term" value="P:proton motive force-driven plasma membrane ATP synthesis"/>
    <property type="evidence" value="ECO:0007669"/>
    <property type="project" value="UniProtKB-UniRule"/>
</dbReference>
<gene>
    <name evidence="4" type="primary">atpF</name>
    <name evidence="5" type="ORF">OXIME_001574</name>
</gene>
<organism evidence="5 6">
    <name type="scientific">Oxyplasma meridianum</name>
    <dbReference type="NCBI Taxonomy" id="3073602"/>
    <lineage>
        <taxon>Archaea</taxon>
        <taxon>Methanobacteriati</taxon>
        <taxon>Thermoplasmatota</taxon>
        <taxon>Thermoplasmata</taxon>
        <taxon>Thermoplasmatales</taxon>
        <taxon>Thermoplasmataceae</taxon>
        <taxon>Oxyplasma</taxon>
    </lineage>
</organism>
<comment type="function">
    <text evidence="4">Component of the A-type ATP synthase that produces ATP from ADP in the presence of a proton gradient across the membrane.</text>
</comment>
<keyword evidence="4" id="KW-0375">Hydrogen ion transport</keyword>
<dbReference type="Pfam" id="PF01990">
    <property type="entry name" value="ATP-synt_F"/>
    <property type="match status" value="1"/>
</dbReference>
<dbReference type="GO" id="GO:0046961">
    <property type="term" value="F:proton-transporting ATPase activity, rotational mechanism"/>
    <property type="evidence" value="ECO:0007669"/>
    <property type="project" value="InterPro"/>
</dbReference>
<accession>A0AAX4NJA7</accession>
<dbReference type="GeneID" id="95968312"/>
<evidence type="ECO:0000256" key="2">
    <source>
        <dbReference type="ARBA" id="ARBA00022448"/>
    </source>
</evidence>
<dbReference type="SUPFAM" id="SSF159468">
    <property type="entry name" value="AtpF-like"/>
    <property type="match status" value="1"/>
</dbReference>
<dbReference type="Gene3D" id="3.40.50.10580">
    <property type="entry name" value="ATPase, V1 complex, subunit F"/>
    <property type="match status" value="1"/>
</dbReference>
<keyword evidence="4" id="KW-0066">ATP synthesis</keyword>
<name>A0AAX4NJA7_9ARCH</name>
<dbReference type="InterPro" id="IPR022944">
    <property type="entry name" value="ATPase_V1-cplx_fsu_bac/arc"/>
</dbReference>
<dbReference type="RefSeq" id="WP_393971304.1">
    <property type="nucleotide sequence ID" value="NZ_CP133772.1"/>
</dbReference>
<keyword evidence="2 4" id="KW-0813">Transport</keyword>
<dbReference type="GO" id="GO:0005886">
    <property type="term" value="C:plasma membrane"/>
    <property type="evidence" value="ECO:0007669"/>
    <property type="project" value="UniProtKB-SubCell"/>
</dbReference>
<dbReference type="GO" id="GO:0046933">
    <property type="term" value="F:proton-transporting ATP synthase activity, rotational mechanism"/>
    <property type="evidence" value="ECO:0007669"/>
    <property type="project" value="UniProtKB-UniRule"/>
</dbReference>
<dbReference type="InterPro" id="IPR008218">
    <property type="entry name" value="ATPase_V1-cplx_f_g_su"/>
</dbReference>
<keyword evidence="4" id="KW-1003">Cell membrane</keyword>
<evidence type="ECO:0000256" key="1">
    <source>
        <dbReference type="ARBA" id="ARBA00010148"/>
    </source>
</evidence>
<evidence type="ECO:0000313" key="5">
    <source>
        <dbReference type="EMBL" id="WYY00981.1"/>
    </source>
</evidence>
<protein>
    <recommendedName>
        <fullName evidence="4">A-type ATP synthase subunit F</fullName>
    </recommendedName>
</protein>
<keyword evidence="3 4" id="KW-0406">Ion transport</keyword>
<keyword evidence="6" id="KW-1185">Reference proteome</keyword>
<reference evidence="5 6" key="1">
    <citation type="submission" date="2023-09" db="EMBL/GenBank/DDBJ databases">
        <authorList>
            <person name="Golyshina O.V."/>
            <person name="Lunev E.A."/>
            <person name="Bargiela R."/>
            <person name="Gaines M.C."/>
            <person name="Daum B."/>
            <person name="Bale N.J."/>
            <person name="Koenen M."/>
            <person name="Sinninghe Damst J.S."/>
            <person name="Yakimov M."/>
            <person name="Golyshin P.N."/>
        </authorList>
    </citation>
    <scope>NUCLEOTIDE SEQUENCE [LARGE SCALE GENOMIC DNA]</scope>
    <source>
        <strain evidence="5 6">M1</strain>
    </source>
</reference>
<dbReference type="EMBL" id="CP133772">
    <property type="protein sequence ID" value="WYY00981.1"/>
    <property type="molecule type" value="Genomic_DNA"/>
</dbReference>